<proteinExistence type="predicted"/>
<protein>
    <submittedName>
        <fullName evidence="1">Uncharacterized protein</fullName>
    </submittedName>
</protein>
<organism evidence="1">
    <name type="scientific">Anguilla anguilla</name>
    <name type="common">European freshwater eel</name>
    <name type="synonym">Muraena anguilla</name>
    <dbReference type="NCBI Taxonomy" id="7936"/>
    <lineage>
        <taxon>Eukaryota</taxon>
        <taxon>Metazoa</taxon>
        <taxon>Chordata</taxon>
        <taxon>Craniata</taxon>
        <taxon>Vertebrata</taxon>
        <taxon>Euteleostomi</taxon>
        <taxon>Actinopterygii</taxon>
        <taxon>Neopterygii</taxon>
        <taxon>Teleostei</taxon>
        <taxon>Anguilliformes</taxon>
        <taxon>Anguillidae</taxon>
        <taxon>Anguilla</taxon>
    </lineage>
</organism>
<evidence type="ECO:0000313" key="1">
    <source>
        <dbReference type="EMBL" id="JAH20304.1"/>
    </source>
</evidence>
<accession>A0A0E9QU15</accession>
<dbReference type="EMBL" id="GBXM01088273">
    <property type="protein sequence ID" value="JAH20304.1"/>
    <property type="molecule type" value="Transcribed_RNA"/>
</dbReference>
<name>A0A0E9QU15_ANGAN</name>
<sequence>MRTQGEHANSTQKGPGLLAVATVLPTAPLCHPAHRNAV</sequence>
<reference evidence="1" key="1">
    <citation type="submission" date="2014-11" db="EMBL/GenBank/DDBJ databases">
        <authorList>
            <person name="Amaro Gonzalez C."/>
        </authorList>
    </citation>
    <scope>NUCLEOTIDE SEQUENCE</scope>
</reference>
<dbReference type="AlphaFoldDB" id="A0A0E9QU15"/>
<reference evidence="1" key="2">
    <citation type="journal article" date="2015" name="Fish Shellfish Immunol.">
        <title>Early steps in the European eel (Anguilla anguilla)-Vibrio vulnificus interaction in the gills: Role of the RtxA13 toxin.</title>
        <authorList>
            <person name="Callol A."/>
            <person name="Pajuelo D."/>
            <person name="Ebbesson L."/>
            <person name="Teles M."/>
            <person name="MacKenzie S."/>
            <person name="Amaro C."/>
        </authorList>
    </citation>
    <scope>NUCLEOTIDE SEQUENCE</scope>
</reference>